<dbReference type="AlphaFoldDB" id="A0A6N2AR71"/>
<proteinExistence type="predicted"/>
<evidence type="ECO:0000313" key="1">
    <source>
        <dbReference type="EMBL" id="TMW82373.1"/>
    </source>
</evidence>
<sequence>EDFVSHVATDRSSIATYDLSVERFVSHVATDESVVHPWITPIEEELQLPYLITLGLIETIFAPFVDRVKMVLVGPTAIKRDQLHNEVVNELVVFDGDAVAGGIGPAAGAGVGVCVAVVAGADAGQHEGNISCR</sequence>
<accession>A0A6N2AR71</accession>
<feature type="non-terminal residue" evidence="1">
    <location>
        <position position="1"/>
    </location>
</feature>
<gene>
    <name evidence="1" type="ORF">EJD97_006083</name>
</gene>
<name>A0A6N2AR71_SOLCI</name>
<reference evidence="1" key="1">
    <citation type="submission" date="2019-05" db="EMBL/GenBank/DDBJ databases">
        <title>The de novo reference genome and transcriptome assemblies of the wild tomato species Solanum chilense.</title>
        <authorList>
            <person name="Stam R."/>
            <person name="Nosenko T."/>
            <person name="Hoerger A.C."/>
            <person name="Stephan W."/>
            <person name="Seidel M.A."/>
            <person name="Kuhn J.M.M."/>
            <person name="Haberer G."/>
            <person name="Tellier A."/>
        </authorList>
    </citation>
    <scope>NUCLEOTIDE SEQUENCE</scope>
    <source>
        <tissue evidence="1">Mature leaves</tissue>
    </source>
</reference>
<dbReference type="EMBL" id="RXGB01018796">
    <property type="protein sequence ID" value="TMW82373.1"/>
    <property type="molecule type" value="Genomic_DNA"/>
</dbReference>
<protein>
    <submittedName>
        <fullName evidence="1">Uncharacterized protein</fullName>
    </submittedName>
</protein>
<comment type="caution">
    <text evidence="1">The sequence shown here is derived from an EMBL/GenBank/DDBJ whole genome shotgun (WGS) entry which is preliminary data.</text>
</comment>
<organism evidence="1">
    <name type="scientific">Solanum chilense</name>
    <name type="common">Tomato</name>
    <name type="synonym">Lycopersicon chilense</name>
    <dbReference type="NCBI Taxonomy" id="4083"/>
    <lineage>
        <taxon>Eukaryota</taxon>
        <taxon>Viridiplantae</taxon>
        <taxon>Streptophyta</taxon>
        <taxon>Embryophyta</taxon>
        <taxon>Tracheophyta</taxon>
        <taxon>Spermatophyta</taxon>
        <taxon>Magnoliopsida</taxon>
        <taxon>eudicotyledons</taxon>
        <taxon>Gunneridae</taxon>
        <taxon>Pentapetalae</taxon>
        <taxon>asterids</taxon>
        <taxon>lamiids</taxon>
        <taxon>Solanales</taxon>
        <taxon>Solanaceae</taxon>
        <taxon>Solanoideae</taxon>
        <taxon>Solaneae</taxon>
        <taxon>Solanum</taxon>
        <taxon>Solanum subgen. Lycopersicon</taxon>
    </lineage>
</organism>